<gene>
    <name evidence="3" type="ORF">BOTBODRAFT_32243</name>
</gene>
<dbReference type="Proteomes" id="UP000027195">
    <property type="component" value="Unassembled WGS sequence"/>
</dbReference>
<dbReference type="HOGENOM" id="CLU_060356_3_1_1"/>
<evidence type="ECO:0000313" key="4">
    <source>
        <dbReference type="Proteomes" id="UP000027195"/>
    </source>
</evidence>
<dbReference type="InterPro" id="IPR057678">
    <property type="entry name" value="DUF7918"/>
</dbReference>
<dbReference type="InParanoid" id="A0A067MSS6"/>
<dbReference type="PANTHER" id="PTHR36223">
    <property type="entry name" value="BETA-LACTAMASE-TYPE TRANSPEPTIDASE FOLD DOMAIN CONTAINING PROTEIN"/>
    <property type="match status" value="1"/>
</dbReference>
<feature type="region of interest" description="Disordered" evidence="1">
    <location>
        <begin position="245"/>
        <end position="287"/>
    </location>
</feature>
<dbReference type="Pfam" id="PF25534">
    <property type="entry name" value="DUF7918"/>
    <property type="match status" value="1"/>
</dbReference>
<reference evidence="4" key="1">
    <citation type="journal article" date="2014" name="Proc. Natl. Acad. Sci. U.S.A.">
        <title>Extensive sampling of basidiomycete genomes demonstrates inadequacy of the white-rot/brown-rot paradigm for wood decay fungi.</title>
        <authorList>
            <person name="Riley R."/>
            <person name="Salamov A.A."/>
            <person name="Brown D.W."/>
            <person name="Nagy L.G."/>
            <person name="Floudas D."/>
            <person name="Held B.W."/>
            <person name="Levasseur A."/>
            <person name="Lombard V."/>
            <person name="Morin E."/>
            <person name="Otillar R."/>
            <person name="Lindquist E.A."/>
            <person name="Sun H."/>
            <person name="LaButti K.M."/>
            <person name="Schmutz J."/>
            <person name="Jabbour D."/>
            <person name="Luo H."/>
            <person name="Baker S.E."/>
            <person name="Pisabarro A.G."/>
            <person name="Walton J.D."/>
            <person name="Blanchette R.A."/>
            <person name="Henrissat B."/>
            <person name="Martin F."/>
            <person name="Cullen D."/>
            <person name="Hibbett D.S."/>
            <person name="Grigoriev I.V."/>
        </authorList>
    </citation>
    <scope>NUCLEOTIDE SEQUENCE [LARGE SCALE GENOMIC DNA]</scope>
    <source>
        <strain evidence="4">FD-172 SS1</strain>
    </source>
</reference>
<sequence>MITHRGFSAWITSDNQPLEEFRPEIEGADERTVACWIPSEVGRKFEVNWTDIHGGVATAGDVAIDGALKAKCIIHGYRVRATTSAEGVYVSQSQHKPFLFSPLQVTDDESTCVRVSPDLGSISLTIWRVVITEINKPFDPYTVEANEHGPVYEQNKQGGNHVVGFGAPENSRAVTTKCAAAPYSTADAITPWVRFVFRYRPRDLLQANGIVPLPNPFFVPVPPVSAPVSVNDGSVAKIEENTGLVDNLKAPQMPEAQLNDQKPQKRKRTRGTAASKKIKSEDSGTTS</sequence>
<proteinExistence type="predicted"/>
<evidence type="ECO:0000259" key="2">
    <source>
        <dbReference type="Pfam" id="PF25534"/>
    </source>
</evidence>
<dbReference type="PANTHER" id="PTHR36223:SF1">
    <property type="entry name" value="TRANSCRIPTION ELONGATION FACTOR EAF N-TERMINAL DOMAIN-CONTAINING PROTEIN"/>
    <property type="match status" value="1"/>
</dbReference>
<feature type="compositionally biased region" description="Basic and acidic residues" evidence="1">
    <location>
        <begin position="278"/>
        <end position="287"/>
    </location>
</feature>
<dbReference type="OrthoDB" id="3237202at2759"/>
<dbReference type="AlphaFoldDB" id="A0A067MSS6"/>
<evidence type="ECO:0000313" key="3">
    <source>
        <dbReference type="EMBL" id="KDQ14882.1"/>
    </source>
</evidence>
<dbReference type="EMBL" id="KL198035">
    <property type="protein sequence ID" value="KDQ14882.1"/>
    <property type="molecule type" value="Genomic_DNA"/>
</dbReference>
<dbReference type="STRING" id="930990.A0A067MSS6"/>
<name>A0A067MSS6_BOTB1</name>
<keyword evidence="4" id="KW-1185">Reference proteome</keyword>
<feature type="domain" description="DUF7918" evidence="2">
    <location>
        <begin position="9"/>
        <end position="212"/>
    </location>
</feature>
<evidence type="ECO:0000256" key="1">
    <source>
        <dbReference type="SAM" id="MobiDB-lite"/>
    </source>
</evidence>
<protein>
    <recommendedName>
        <fullName evidence="2">DUF7918 domain-containing protein</fullName>
    </recommendedName>
</protein>
<organism evidence="3 4">
    <name type="scientific">Botryobasidium botryosum (strain FD-172 SS1)</name>
    <dbReference type="NCBI Taxonomy" id="930990"/>
    <lineage>
        <taxon>Eukaryota</taxon>
        <taxon>Fungi</taxon>
        <taxon>Dikarya</taxon>
        <taxon>Basidiomycota</taxon>
        <taxon>Agaricomycotina</taxon>
        <taxon>Agaricomycetes</taxon>
        <taxon>Cantharellales</taxon>
        <taxon>Botryobasidiaceae</taxon>
        <taxon>Botryobasidium</taxon>
    </lineage>
</organism>
<accession>A0A067MSS6</accession>